<evidence type="ECO:0000259" key="8">
    <source>
        <dbReference type="Pfam" id="PF01266"/>
    </source>
</evidence>
<evidence type="ECO:0000256" key="1">
    <source>
        <dbReference type="ARBA" id="ARBA00001974"/>
    </source>
</evidence>
<dbReference type="GO" id="GO:0019478">
    <property type="term" value="P:D-amino acid catabolic process"/>
    <property type="evidence" value="ECO:0007669"/>
    <property type="project" value="TreeGrafter"/>
</dbReference>
<keyword evidence="6" id="KW-0560">Oxidoreductase</keyword>
<reference evidence="10" key="1">
    <citation type="submission" date="2016-11" db="UniProtKB">
        <authorList>
            <consortium name="WormBaseParasite"/>
        </authorList>
    </citation>
    <scope>IDENTIFICATION</scope>
</reference>
<evidence type="ECO:0000256" key="6">
    <source>
        <dbReference type="ARBA" id="ARBA00023002"/>
    </source>
</evidence>
<evidence type="ECO:0000256" key="7">
    <source>
        <dbReference type="PIRSR" id="PIRSR000189-1"/>
    </source>
</evidence>
<accession>A0A1I8HYY1</accession>
<dbReference type="GO" id="GO:0005782">
    <property type="term" value="C:peroxisomal matrix"/>
    <property type="evidence" value="ECO:0007669"/>
    <property type="project" value="UniProtKB-SubCell"/>
</dbReference>
<feature type="domain" description="FAD dependent oxidoreductase" evidence="8">
    <location>
        <begin position="3"/>
        <end position="325"/>
    </location>
</feature>
<evidence type="ECO:0000256" key="5">
    <source>
        <dbReference type="ARBA" id="ARBA00022827"/>
    </source>
</evidence>
<dbReference type="Pfam" id="PF01266">
    <property type="entry name" value="DAO"/>
    <property type="match status" value="1"/>
</dbReference>
<evidence type="ECO:0000313" key="10">
    <source>
        <dbReference type="WBParaSite" id="maker-uti_cns_0008852-snap-gene-0.4-mRNA-1"/>
    </source>
</evidence>
<protein>
    <submittedName>
        <fullName evidence="10">DAO domain-containing protein</fullName>
    </submittedName>
</protein>
<proteinExistence type="inferred from homology"/>
<dbReference type="InterPro" id="IPR023209">
    <property type="entry name" value="DAO"/>
</dbReference>
<dbReference type="InterPro" id="IPR006076">
    <property type="entry name" value="FAD-dep_OxRdtase"/>
</dbReference>
<evidence type="ECO:0000256" key="2">
    <source>
        <dbReference type="ARBA" id="ARBA00004253"/>
    </source>
</evidence>
<feature type="binding site" evidence="7">
    <location>
        <position position="285"/>
    </location>
    <ligand>
        <name>D-dopa</name>
        <dbReference type="ChEBI" id="CHEBI:149689"/>
    </ligand>
</feature>
<name>A0A1I8HYY1_9PLAT</name>
<dbReference type="PANTHER" id="PTHR11530">
    <property type="entry name" value="D-AMINO ACID OXIDASE"/>
    <property type="match status" value="1"/>
</dbReference>
<organism evidence="9 10">
    <name type="scientific">Macrostomum lignano</name>
    <dbReference type="NCBI Taxonomy" id="282301"/>
    <lineage>
        <taxon>Eukaryota</taxon>
        <taxon>Metazoa</taxon>
        <taxon>Spiralia</taxon>
        <taxon>Lophotrochozoa</taxon>
        <taxon>Platyhelminthes</taxon>
        <taxon>Rhabditophora</taxon>
        <taxon>Macrostomorpha</taxon>
        <taxon>Macrostomida</taxon>
        <taxon>Macrostomidae</taxon>
        <taxon>Macrostomum</taxon>
    </lineage>
</organism>
<dbReference type="SUPFAM" id="SSF51971">
    <property type="entry name" value="Nucleotide-binding domain"/>
    <property type="match status" value="1"/>
</dbReference>
<dbReference type="GO" id="GO:0071949">
    <property type="term" value="F:FAD binding"/>
    <property type="evidence" value="ECO:0007669"/>
    <property type="project" value="InterPro"/>
</dbReference>
<dbReference type="Proteomes" id="UP000095280">
    <property type="component" value="Unplaced"/>
</dbReference>
<evidence type="ECO:0000313" key="9">
    <source>
        <dbReference type="Proteomes" id="UP000095280"/>
    </source>
</evidence>
<keyword evidence="4" id="KW-0285">Flavoprotein</keyword>
<evidence type="ECO:0000256" key="3">
    <source>
        <dbReference type="ARBA" id="ARBA00006730"/>
    </source>
</evidence>
<feature type="binding site" evidence="7">
    <location>
        <position position="229"/>
    </location>
    <ligand>
        <name>D-dopa</name>
        <dbReference type="ChEBI" id="CHEBI:149689"/>
    </ligand>
</feature>
<comment type="cofactor">
    <cofactor evidence="1 7">
        <name>FAD</name>
        <dbReference type="ChEBI" id="CHEBI:57692"/>
    </cofactor>
</comment>
<dbReference type="WBParaSite" id="maker-uti_cns_0008852-snap-gene-0.4-mRNA-1">
    <property type="protein sequence ID" value="maker-uti_cns_0008852-snap-gene-0.4-mRNA-1"/>
    <property type="gene ID" value="maker-uti_cns_0008852-snap-gene-0.4"/>
</dbReference>
<comment type="similarity">
    <text evidence="3">Belongs to the DAMOX/DASOX family.</text>
</comment>
<dbReference type="PIRSF" id="PIRSF000189">
    <property type="entry name" value="D-aa_oxidase"/>
    <property type="match status" value="1"/>
</dbReference>
<sequence length="336" mass="36367">FQDVTVLGAGIVGWSVAVQLLDALPNCRLTVVADQLDGETVSWVAAGSFRIENFEELCPDRPGQGRKWAADSFQHYLDLAVSGQGSSAGCLLLPLVQVYEDSNQTPPDYLQLAHSVATLTPDQLRTEFPRWPSLQCGWSCETTLTESRLYLPFLRARCRCTNLTVTRHRVNSLSELLDGSSCRLLFNCSGLGAAQLAKDPNVYPIRGQVFKVRAPWLKRAVIGPNGETYIYPGATDIVTVGGCRQPNSWSTEPCPDDASKIWSRATRLVPSVGGAETVNQLAGLRPARLGGIRVELDSTDSRIVHCYGHGGNGVALAWGTASEAVKLGLESLRRGG</sequence>
<comment type="subcellular location">
    <subcellularLocation>
        <location evidence="2">Peroxisome matrix</location>
    </subcellularLocation>
</comment>
<dbReference type="Gene3D" id="3.40.50.720">
    <property type="entry name" value="NAD(P)-binding Rossmann-like Domain"/>
    <property type="match status" value="1"/>
</dbReference>
<keyword evidence="9" id="KW-1185">Reference proteome</keyword>
<dbReference type="PANTHER" id="PTHR11530:SF11">
    <property type="entry name" value="D-ASPARTATE OXIDASE"/>
    <property type="match status" value="1"/>
</dbReference>
<evidence type="ECO:0000256" key="4">
    <source>
        <dbReference type="ARBA" id="ARBA00022630"/>
    </source>
</evidence>
<keyword evidence="5 7" id="KW-0274">FAD</keyword>
<dbReference type="Gene3D" id="3.30.9.10">
    <property type="entry name" value="D-Amino Acid Oxidase, subunit A, domain 2"/>
    <property type="match status" value="1"/>
</dbReference>
<feature type="binding site" evidence="7">
    <location>
        <position position="311"/>
    </location>
    <ligand>
        <name>D-dopa</name>
        <dbReference type="ChEBI" id="CHEBI:149689"/>
    </ligand>
</feature>
<dbReference type="SUPFAM" id="SSF54373">
    <property type="entry name" value="FAD-linked reductases, C-terminal domain"/>
    <property type="match status" value="1"/>
</dbReference>
<dbReference type="AlphaFoldDB" id="A0A1I8HYY1"/>
<feature type="binding site" evidence="7">
    <location>
        <position position="170"/>
    </location>
    <ligand>
        <name>FAD</name>
        <dbReference type="ChEBI" id="CHEBI:57692"/>
    </ligand>
</feature>
<dbReference type="GO" id="GO:0003884">
    <property type="term" value="F:D-amino-acid oxidase activity"/>
    <property type="evidence" value="ECO:0007669"/>
    <property type="project" value="InterPro"/>
</dbReference>